<evidence type="ECO:0000256" key="1">
    <source>
        <dbReference type="SAM" id="MobiDB-lite"/>
    </source>
</evidence>
<feature type="compositionally biased region" description="Low complexity" evidence="1">
    <location>
        <begin position="393"/>
        <end position="402"/>
    </location>
</feature>
<sequence length="451" mass="51352">MFRLFWPLSSSSSSPALTIPTYLGGNQEDSIDLQIKSLIYMFNRYRVDKLTQFLTCVEPGYYKFEYVDSITNGEGNDKLDIIYNKSQFEEELLKDEYRILIDYVRNKFRAMLILSDFPKEIDQIPKFPCKTFNFVVLRADSTDQIYADVLINKSHIYSEYKTPYDVKLGILNKVLSGQRRSQKPGSTYFNKSDRSAIIKQYVQRLGFHIQVERIYKATLRSKEQINILKPLDENSEMISPFKSPKTSPRLKQQKSTLKLGDGLVTKPIPLFPSNGTKFVSPTKRRNSELAEEMHSALPPPPAAPTLKARASRMRLNEATSPPRTKVPSASPKRTLREKPSMSILKLDKLYAQSQTQRTQEKAHDSFLEYDSDDSSVLSGFEDASDFSNPPNEGSASSVTSGSGVSSGIFMAMTLEEKKGTYDNCKCAVRIRVEREKQLIRKKMNAAVQENR</sequence>
<dbReference type="AlphaFoldDB" id="W6MTY2"/>
<dbReference type="InterPro" id="IPR035189">
    <property type="entry name" value="Std1/Mth1"/>
</dbReference>
<dbReference type="Pfam" id="PF17235">
    <property type="entry name" value="STD1"/>
    <property type="match status" value="1"/>
</dbReference>
<feature type="compositionally biased region" description="Basic and acidic residues" evidence="1">
    <location>
        <begin position="285"/>
        <end position="294"/>
    </location>
</feature>
<accession>W6MTY2</accession>
<dbReference type="OrthoDB" id="4088889at2759"/>
<dbReference type="GeneID" id="34522120"/>
<reference evidence="2" key="2">
    <citation type="submission" date="2014-02" db="EMBL/GenBank/DDBJ databases">
        <title>Complete DNA sequence of /Kuraishia capsulata/ illustrates novel genomic features among budding yeasts (/Saccharomycotina/).</title>
        <authorList>
            <person name="Morales L."/>
            <person name="Noel B."/>
            <person name="Porcel B."/>
            <person name="Marcet-Houben M."/>
            <person name="Hullo M-F."/>
            <person name="Sacerdot C."/>
            <person name="Tekaia F."/>
            <person name="Leh-Louis V."/>
            <person name="Despons L."/>
            <person name="Khanna V."/>
            <person name="Aury J-M."/>
            <person name="Barbe V."/>
            <person name="Couloux A."/>
            <person name="Labadie K."/>
            <person name="Pelletier E."/>
            <person name="Souciet J-L."/>
            <person name="Boekhout T."/>
            <person name="Gabaldon T."/>
            <person name="Wincker P."/>
            <person name="Dujon B."/>
        </authorList>
    </citation>
    <scope>NUCLEOTIDE SEQUENCE</scope>
    <source>
        <strain evidence="2">CBS 1993</strain>
    </source>
</reference>
<dbReference type="EMBL" id="HG793129">
    <property type="protein sequence ID" value="CDK28742.1"/>
    <property type="molecule type" value="Genomic_DNA"/>
</dbReference>
<proteinExistence type="predicted"/>
<reference evidence="2" key="1">
    <citation type="submission" date="2013-12" db="EMBL/GenBank/DDBJ databases">
        <authorList>
            <person name="Genoscope - CEA"/>
        </authorList>
    </citation>
    <scope>NUCLEOTIDE SEQUENCE</scope>
    <source>
        <strain evidence="2">CBS 1993</strain>
    </source>
</reference>
<feature type="region of interest" description="Disordered" evidence="1">
    <location>
        <begin position="274"/>
        <end position="345"/>
    </location>
</feature>
<evidence type="ECO:0000313" key="2">
    <source>
        <dbReference type="EMBL" id="CDK28742.1"/>
    </source>
</evidence>
<protein>
    <submittedName>
        <fullName evidence="2">Uncharacterized protein</fullName>
    </submittedName>
</protein>
<feature type="region of interest" description="Disordered" evidence="1">
    <location>
        <begin position="378"/>
        <end position="402"/>
    </location>
</feature>
<dbReference type="HOGENOM" id="CLU_606995_0_0_1"/>
<dbReference type="Proteomes" id="UP000019384">
    <property type="component" value="Unassembled WGS sequence"/>
</dbReference>
<evidence type="ECO:0000313" key="3">
    <source>
        <dbReference type="Proteomes" id="UP000019384"/>
    </source>
</evidence>
<dbReference type="STRING" id="1382522.W6MTY2"/>
<dbReference type="RefSeq" id="XP_022460732.1">
    <property type="nucleotide sequence ID" value="XM_022601492.1"/>
</dbReference>
<gene>
    <name evidence="2" type="ORF">KUCA_T00004726001</name>
</gene>
<organism evidence="2 3">
    <name type="scientific">Kuraishia capsulata CBS 1993</name>
    <dbReference type="NCBI Taxonomy" id="1382522"/>
    <lineage>
        <taxon>Eukaryota</taxon>
        <taxon>Fungi</taxon>
        <taxon>Dikarya</taxon>
        <taxon>Ascomycota</taxon>
        <taxon>Saccharomycotina</taxon>
        <taxon>Pichiomycetes</taxon>
        <taxon>Pichiales</taxon>
        <taxon>Pichiaceae</taxon>
        <taxon>Kuraishia</taxon>
    </lineage>
</organism>
<name>W6MTY2_9ASCO</name>
<keyword evidence="3" id="KW-1185">Reference proteome</keyword>